<feature type="non-terminal residue" evidence="2">
    <location>
        <position position="1"/>
    </location>
</feature>
<gene>
    <name evidence="2" type="ORF">FOZ62_022463</name>
</gene>
<feature type="compositionally biased region" description="Low complexity" evidence="1">
    <location>
        <begin position="779"/>
        <end position="835"/>
    </location>
</feature>
<feature type="region of interest" description="Disordered" evidence="1">
    <location>
        <begin position="383"/>
        <end position="889"/>
    </location>
</feature>
<feature type="compositionally biased region" description="Basic and acidic residues" evidence="1">
    <location>
        <begin position="383"/>
        <end position="405"/>
    </location>
</feature>
<dbReference type="AlphaFoldDB" id="A0A7J6R2E2"/>
<evidence type="ECO:0000313" key="3">
    <source>
        <dbReference type="Proteomes" id="UP000574390"/>
    </source>
</evidence>
<reference evidence="2 3" key="1">
    <citation type="submission" date="2020-04" db="EMBL/GenBank/DDBJ databases">
        <title>Perkinsus olseni comparative genomics.</title>
        <authorList>
            <person name="Bogema D.R."/>
        </authorList>
    </citation>
    <scope>NUCLEOTIDE SEQUENCE [LARGE SCALE GENOMIC DNA]</scope>
    <source>
        <strain evidence="2">ATCC PRA-205</strain>
    </source>
</reference>
<feature type="region of interest" description="Disordered" evidence="1">
    <location>
        <begin position="63"/>
        <end position="116"/>
    </location>
</feature>
<evidence type="ECO:0000256" key="1">
    <source>
        <dbReference type="SAM" id="MobiDB-lite"/>
    </source>
</evidence>
<evidence type="ECO:0000313" key="2">
    <source>
        <dbReference type="EMBL" id="KAF4714758.1"/>
    </source>
</evidence>
<feature type="compositionally biased region" description="Polar residues" evidence="1">
    <location>
        <begin position="739"/>
        <end position="748"/>
    </location>
</feature>
<feature type="compositionally biased region" description="Polar residues" evidence="1">
    <location>
        <begin position="177"/>
        <end position="192"/>
    </location>
</feature>
<name>A0A7J6R2E2_PEROL</name>
<feature type="compositionally biased region" description="Basic and acidic residues" evidence="1">
    <location>
        <begin position="458"/>
        <end position="470"/>
    </location>
</feature>
<organism evidence="2 3">
    <name type="scientific">Perkinsus olseni</name>
    <name type="common">Perkinsus atlanticus</name>
    <dbReference type="NCBI Taxonomy" id="32597"/>
    <lineage>
        <taxon>Eukaryota</taxon>
        <taxon>Sar</taxon>
        <taxon>Alveolata</taxon>
        <taxon>Perkinsozoa</taxon>
        <taxon>Perkinsea</taxon>
        <taxon>Perkinsida</taxon>
        <taxon>Perkinsidae</taxon>
        <taxon>Perkinsus</taxon>
    </lineage>
</organism>
<feature type="region of interest" description="Disordered" evidence="1">
    <location>
        <begin position="323"/>
        <end position="370"/>
    </location>
</feature>
<dbReference type="Gene3D" id="1.10.287.1490">
    <property type="match status" value="1"/>
</dbReference>
<proteinExistence type="predicted"/>
<feature type="compositionally biased region" description="Basic and acidic residues" evidence="1">
    <location>
        <begin position="257"/>
        <end position="282"/>
    </location>
</feature>
<feature type="compositionally biased region" description="Basic and acidic residues" evidence="1">
    <location>
        <begin position="574"/>
        <end position="595"/>
    </location>
</feature>
<feature type="compositionally biased region" description="Low complexity" evidence="1">
    <location>
        <begin position="103"/>
        <end position="116"/>
    </location>
</feature>
<feature type="non-terminal residue" evidence="2">
    <location>
        <position position="889"/>
    </location>
</feature>
<feature type="compositionally biased region" description="Basic and acidic residues" evidence="1">
    <location>
        <begin position="165"/>
        <end position="175"/>
    </location>
</feature>
<feature type="compositionally biased region" description="Basic and acidic residues" evidence="1">
    <location>
        <begin position="412"/>
        <end position="432"/>
    </location>
</feature>
<dbReference type="Proteomes" id="UP000574390">
    <property type="component" value="Unassembled WGS sequence"/>
</dbReference>
<feature type="compositionally biased region" description="Low complexity" evidence="1">
    <location>
        <begin position="867"/>
        <end position="876"/>
    </location>
</feature>
<protein>
    <submittedName>
        <fullName evidence="2">Uncharacterized protein</fullName>
    </submittedName>
</protein>
<feature type="compositionally biased region" description="Polar residues" evidence="1">
    <location>
        <begin position="839"/>
        <end position="860"/>
    </location>
</feature>
<accession>A0A7J6R2E2</accession>
<feature type="compositionally biased region" description="Basic and acidic residues" evidence="1">
    <location>
        <begin position="213"/>
        <end position="230"/>
    </location>
</feature>
<feature type="compositionally biased region" description="Low complexity" evidence="1">
    <location>
        <begin position="328"/>
        <end position="342"/>
    </location>
</feature>
<dbReference type="EMBL" id="JABANM010025328">
    <property type="protein sequence ID" value="KAF4714758.1"/>
    <property type="molecule type" value="Genomic_DNA"/>
</dbReference>
<feature type="region of interest" description="Disordered" evidence="1">
    <location>
        <begin position="142"/>
        <end position="282"/>
    </location>
</feature>
<sequence>LKREVDNLRMHNAALDSMYQTAVHNHDLACAQRDWCLGRLTQEEHSSPDDSSVIFTHPTIDMYAPASTPPLPPRKGDTSPSGMSLRMMGDSPSGASRNERLNSSAQSISASTFSATAKREQIAKLRQRREFLARVDLLSRQNAAAGKPPVAPSPRGTPRDSLGGDLRDSEPKEKGVNTATETEVIQRQAEFSQTDELDVVSRKTQTDAVPEPVLKHSDDDYAELEKRLQEAQEDAMEQQRKAETSASVLADMNDQLRSAEDERDRARAELQEMDRVGPDQSIFEEREQELSGNLRNAEQTIFRLRAEVRELKAQKNALNFELDHLKASPLSPRSVSSDSPRSPIKPEYPDLRSDLEAEKAKSSGLSGELQKLRAQIDALRDEKSHLAESLTREQARSEESGRALEEATALAEAKKRELNEQTERLARLEKLANAETPPLPPSRVTTEAPPSGASKPVQKVDTKPPVDDAKAPVTDATVPEAVPDTEALNDNAMAPVLDARPPPADTKAPVLEARPPPADTKALAMDKKVPVVESKSPSGVPRLMVTSTEGPGGTRKPSALSADSADVADEGTAEDIRTADVSHDSLHKHSSEPKLADAAGKGEALASPVDQQRTADGRQTPPDDFWGSDTASPIVGHGVSNTGNAAVFAISTPDGDHVQPKGAQGATVSFSPETAGGERGRAGSFKGGAKQKKGDDSGDTSFTRRSTGVATLFEDDEVSTSAIFGPGNAKDDGLDFDSILNSEPSTPFMQGPGQQGPAQYTNGPNYQQQQPAAGARPYGSRSGQSSGYSSAANSMGSWNNSNSSWNYVEQQQPRQQQQSPYTSSSSGGSFPAQQPNSPYPTSARGQGVSYNQHTTPQQQGWGARPAQQAYQGSQQQNHWQSPSTPPQNG</sequence>
<feature type="compositionally biased region" description="Polar residues" evidence="1">
    <location>
        <begin position="756"/>
        <end position="771"/>
    </location>
</feature>
<feature type="compositionally biased region" description="Polar residues" evidence="1">
    <location>
        <begin position="699"/>
        <end position="709"/>
    </location>
</feature>
<feature type="compositionally biased region" description="Basic and acidic residues" evidence="1">
    <location>
        <begin position="347"/>
        <end position="361"/>
    </location>
</feature>
<comment type="caution">
    <text evidence="2">The sequence shown here is derived from an EMBL/GenBank/DDBJ whole genome shotgun (WGS) entry which is preliminary data.</text>
</comment>